<evidence type="ECO:0000313" key="10">
    <source>
        <dbReference type="Proteomes" id="UP000320393"/>
    </source>
</evidence>
<dbReference type="PROSITE" id="PS50928">
    <property type="entry name" value="ABC_TM1"/>
    <property type="match status" value="1"/>
</dbReference>
<feature type="transmembrane region" description="Helical" evidence="7">
    <location>
        <begin position="17"/>
        <end position="38"/>
    </location>
</feature>
<evidence type="ECO:0000256" key="6">
    <source>
        <dbReference type="ARBA" id="ARBA00023136"/>
    </source>
</evidence>
<dbReference type="PANTHER" id="PTHR43163">
    <property type="entry name" value="DIPEPTIDE TRANSPORT SYSTEM PERMEASE PROTEIN DPPB-RELATED"/>
    <property type="match status" value="1"/>
</dbReference>
<dbReference type="Gene3D" id="1.10.3720.10">
    <property type="entry name" value="MetI-like"/>
    <property type="match status" value="1"/>
</dbReference>
<evidence type="ECO:0000256" key="3">
    <source>
        <dbReference type="ARBA" id="ARBA00022475"/>
    </source>
</evidence>
<proteinExistence type="inferred from homology"/>
<dbReference type="GO" id="GO:0071916">
    <property type="term" value="F:dipeptide transmembrane transporter activity"/>
    <property type="evidence" value="ECO:0007669"/>
    <property type="project" value="TreeGrafter"/>
</dbReference>
<comment type="subcellular location">
    <subcellularLocation>
        <location evidence="1 7">Cell membrane</location>
        <topology evidence="1 7">Multi-pass membrane protein</topology>
    </subcellularLocation>
</comment>
<feature type="transmembrane region" description="Helical" evidence="7">
    <location>
        <begin position="50"/>
        <end position="74"/>
    </location>
</feature>
<dbReference type="CDD" id="cd06261">
    <property type="entry name" value="TM_PBP2"/>
    <property type="match status" value="1"/>
</dbReference>
<keyword evidence="3" id="KW-1003">Cell membrane</keyword>
<keyword evidence="6 7" id="KW-0472">Membrane</keyword>
<evidence type="ECO:0000256" key="7">
    <source>
        <dbReference type="RuleBase" id="RU363032"/>
    </source>
</evidence>
<feature type="domain" description="ABC transmembrane type-1" evidence="8">
    <location>
        <begin position="11"/>
        <end position="212"/>
    </location>
</feature>
<keyword evidence="5 7" id="KW-1133">Transmembrane helix</keyword>
<evidence type="ECO:0000256" key="4">
    <source>
        <dbReference type="ARBA" id="ARBA00022692"/>
    </source>
</evidence>
<sequence>APALQVVLERVPATVDLTIAAMVLIVAAGGPIGIMAAVRPGTRYEYGGMVFAVLGQSLPNFWLGIMLILLFGVALRWLPTSGFEGWRFLILPSVTLAAYPTALVARLTSSSMLDVLSTDYIRTARSKGLANLIVILRHALKNAVIPVLTVVGLQIGALLSGAVVTESVFAWPGVGKLIVDAIFSRDFPVVQTVLTLSAATFVGINFLVDVLYTLIDPRIRYA</sequence>
<name>A0A537LTA1_9BACT</name>
<accession>A0A537LTA1</accession>
<comment type="similarity">
    <text evidence="7">Belongs to the binding-protein-dependent transport system permease family.</text>
</comment>
<feature type="non-terminal residue" evidence="9">
    <location>
        <position position="1"/>
    </location>
</feature>
<evidence type="ECO:0000256" key="2">
    <source>
        <dbReference type="ARBA" id="ARBA00022448"/>
    </source>
</evidence>
<evidence type="ECO:0000256" key="5">
    <source>
        <dbReference type="ARBA" id="ARBA00022989"/>
    </source>
</evidence>
<comment type="caution">
    <text evidence="9">The sequence shown here is derived from an EMBL/GenBank/DDBJ whole genome shotgun (WGS) entry which is preliminary data.</text>
</comment>
<keyword evidence="4 7" id="KW-0812">Transmembrane</keyword>
<dbReference type="Proteomes" id="UP000320393">
    <property type="component" value="Unassembled WGS sequence"/>
</dbReference>
<dbReference type="EMBL" id="VBAM01000268">
    <property type="protein sequence ID" value="TMJ10877.1"/>
    <property type="molecule type" value="Genomic_DNA"/>
</dbReference>
<dbReference type="GO" id="GO:0005886">
    <property type="term" value="C:plasma membrane"/>
    <property type="evidence" value="ECO:0007669"/>
    <property type="project" value="UniProtKB-SubCell"/>
</dbReference>
<dbReference type="PANTHER" id="PTHR43163:SF6">
    <property type="entry name" value="DIPEPTIDE TRANSPORT SYSTEM PERMEASE PROTEIN DPPB-RELATED"/>
    <property type="match status" value="1"/>
</dbReference>
<dbReference type="SUPFAM" id="SSF161098">
    <property type="entry name" value="MetI-like"/>
    <property type="match status" value="1"/>
</dbReference>
<feature type="transmembrane region" description="Helical" evidence="7">
    <location>
        <begin position="86"/>
        <end position="105"/>
    </location>
</feature>
<feature type="transmembrane region" description="Helical" evidence="7">
    <location>
        <begin position="143"/>
        <end position="164"/>
    </location>
</feature>
<evidence type="ECO:0000256" key="1">
    <source>
        <dbReference type="ARBA" id="ARBA00004651"/>
    </source>
</evidence>
<reference evidence="9 10" key="1">
    <citation type="journal article" date="2019" name="Nat. Microbiol.">
        <title>Mediterranean grassland soil C-N compound turnover is dependent on rainfall and depth, and is mediated by genomically divergent microorganisms.</title>
        <authorList>
            <person name="Diamond S."/>
            <person name="Andeer P.F."/>
            <person name="Li Z."/>
            <person name="Crits-Christoph A."/>
            <person name="Burstein D."/>
            <person name="Anantharaman K."/>
            <person name="Lane K.R."/>
            <person name="Thomas B.C."/>
            <person name="Pan C."/>
            <person name="Northen T.R."/>
            <person name="Banfield J.F."/>
        </authorList>
    </citation>
    <scope>NUCLEOTIDE SEQUENCE [LARGE SCALE GENOMIC DNA]</scope>
    <source>
        <strain evidence="9">NP_5</strain>
    </source>
</reference>
<dbReference type="AlphaFoldDB" id="A0A537LTA1"/>
<gene>
    <name evidence="9" type="ORF">E6H02_07480</name>
</gene>
<feature type="transmembrane region" description="Helical" evidence="7">
    <location>
        <begin position="193"/>
        <end position="215"/>
    </location>
</feature>
<dbReference type="Pfam" id="PF00528">
    <property type="entry name" value="BPD_transp_1"/>
    <property type="match status" value="1"/>
</dbReference>
<keyword evidence="2 7" id="KW-0813">Transport</keyword>
<organism evidence="9 10">
    <name type="scientific">Candidatus Segetimicrobium genomatis</name>
    <dbReference type="NCBI Taxonomy" id="2569760"/>
    <lineage>
        <taxon>Bacteria</taxon>
        <taxon>Bacillati</taxon>
        <taxon>Candidatus Sysuimicrobiota</taxon>
        <taxon>Candidatus Sysuimicrobiia</taxon>
        <taxon>Candidatus Sysuimicrobiales</taxon>
        <taxon>Candidatus Segetimicrobiaceae</taxon>
        <taxon>Candidatus Segetimicrobium</taxon>
    </lineage>
</organism>
<evidence type="ECO:0000313" key="9">
    <source>
        <dbReference type="EMBL" id="TMJ10877.1"/>
    </source>
</evidence>
<evidence type="ECO:0000259" key="8">
    <source>
        <dbReference type="PROSITE" id="PS50928"/>
    </source>
</evidence>
<dbReference type="InterPro" id="IPR000515">
    <property type="entry name" value="MetI-like"/>
</dbReference>
<dbReference type="InterPro" id="IPR035906">
    <property type="entry name" value="MetI-like_sf"/>
</dbReference>
<protein>
    <submittedName>
        <fullName evidence="9">ABC transporter permease</fullName>
    </submittedName>
</protein>